<dbReference type="InterPro" id="IPR001000">
    <property type="entry name" value="GH10_dom"/>
</dbReference>
<dbReference type="PANTHER" id="PTHR31490:SF88">
    <property type="entry name" value="BETA-XYLANASE"/>
    <property type="match status" value="1"/>
</dbReference>
<comment type="similarity">
    <text evidence="2 9">Belongs to the glycosyl hydrolase 10 (cellulase F) family.</text>
</comment>
<organism evidence="11 12">
    <name type="scientific">Rhizomicrobium palustre</name>
    <dbReference type="NCBI Taxonomy" id="189966"/>
    <lineage>
        <taxon>Bacteria</taxon>
        <taxon>Pseudomonadati</taxon>
        <taxon>Pseudomonadota</taxon>
        <taxon>Alphaproteobacteria</taxon>
        <taxon>Micropepsales</taxon>
        <taxon>Micropepsaceae</taxon>
        <taxon>Rhizomicrobium</taxon>
    </lineage>
</organism>
<dbReference type="EC" id="3.2.1.8" evidence="9"/>
<evidence type="ECO:0000256" key="1">
    <source>
        <dbReference type="ARBA" id="ARBA00000681"/>
    </source>
</evidence>
<evidence type="ECO:0000256" key="8">
    <source>
        <dbReference type="ARBA" id="ARBA00023326"/>
    </source>
</evidence>
<evidence type="ECO:0000256" key="7">
    <source>
        <dbReference type="ARBA" id="ARBA00023295"/>
    </source>
</evidence>
<dbReference type="InterPro" id="IPR017853">
    <property type="entry name" value="GH"/>
</dbReference>
<comment type="catalytic activity">
    <reaction evidence="1 9">
        <text>Endohydrolysis of (1-&gt;4)-beta-D-xylosidic linkages in xylans.</text>
        <dbReference type="EC" id="3.2.1.8"/>
    </reaction>
</comment>
<dbReference type="EMBL" id="JAASRM010000001">
    <property type="protein sequence ID" value="NIK88440.1"/>
    <property type="molecule type" value="Genomic_DNA"/>
</dbReference>
<name>A0A846MZQ5_9PROT</name>
<evidence type="ECO:0000256" key="6">
    <source>
        <dbReference type="ARBA" id="ARBA00023277"/>
    </source>
</evidence>
<dbReference type="SUPFAM" id="SSF51445">
    <property type="entry name" value="(Trans)glycosidases"/>
    <property type="match status" value="1"/>
</dbReference>
<dbReference type="PRINTS" id="PR00134">
    <property type="entry name" value="GLHYDRLASE10"/>
</dbReference>
<keyword evidence="4" id="KW-0732">Signal</keyword>
<dbReference type="Pfam" id="PF00331">
    <property type="entry name" value="Glyco_hydro_10"/>
    <property type="match status" value="1"/>
</dbReference>
<evidence type="ECO:0000256" key="9">
    <source>
        <dbReference type="RuleBase" id="RU361174"/>
    </source>
</evidence>
<dbReference type="GO" id="GO:0031176">
    <property type="term" value="F:endo-1,4-beta-xylanase activity"/>
    <property type="evidence" value="ECO:0007669"/>
    <property type="project" value="UniProtKB-EC"/>
</dbReference>
<dbReference type="PROSITE" id="PS51760">
    <property type="entry name" value="GH10_2"/>
    <property type="match status" value="1"/>
</dbReference>
<dbReference type="InterPro" id="IPR044846">
    <property type="entry name" value="GH10"/>
</dbReference>
<accession>A0A846MZQ5</accession>
<dbReference type="Gene3D" id="3.20.20.80">
    <property type="entry name" value="Glycosidases"/>
    <property type="match status" value="1"/>
</dbReference>
<dbReference type="SMART" id="SM00633">
    <property type="entry name" value="Glyco_10"/>
    <property type="match status" value="1"/>
</dbReference>
<comment type="caution">
    <text evidence="11">The sequence shown here is derived from an EMBL/GenBank/DDBJ whole genome shotgun (WGS) entry which is preliminary data.</text>
</comment>
<keyword evidence="12" id="KW-1185">Reference proteome</keyword>
<gene>
    <name evidence="11" type="ORF">FHS83_001758</name>
</gene>
<evidence type="ECO:0000256" key="3">
    <source>
        <dbReference type="ARBA" id="ARBA00022651"/>
    </source>
</evidence>
<feature type="domain" description="GH10" evidence="10">
    <location>
        <begin position="72"/>
        <end position="404"/>
    </location>
</feature>
<evidence type="ECO:0000313" key="12">
    <source>
        <dbReference type="Proteomes" id="UP000570514"/>
    </source>
</evidence>
<evidence type="ECO:0000313" key="11">
    <source>
        <dbReference type="EMBL" id="NIK88440.1"/>
    </source>
</evidence>
<keyword evidence="5 9" id="KW-0378">Hydrolase</keyword>
<sequence length="419" mass="45863">MTSFSRRNWLLCAGAFAAEGAFAGAPKREKKHGRGHIHHHTNFEAAGSAPDSLNGLAVGKGLAFGACIGTASKKPPLLKSTTAKPAKPRPAAFDDPQLRGLFVSQCGILVPENELKWYVVRPGPKTYDFARADMLMAFAAQYKLAVRGHTLLWNRSKWSPEWLNSYDFGSKPVAEAERLLKDHIKTVATRYGEHIFSYDVVNETIAPATGEMEDAPFTKVLGPEVVDLAFRLAREAAPKAQLVYNDYMGWAPKDAAHRAGVLKLLERLKKNNVPIDALGLQSHIDAAAISGGVPSNADLAEWKKFLDAVVAMGLDIIISEFDVNDKGLTGSIAERDRAVADYAKVYLDTVLAYPQTRYVMAWGLADRYSWLQGYAARPDGLPQRCLPYDDSYRPKALRQAMADAFAAAPARPLLPLKPA</sequence>
<evidence type="ECO:0000256" key="5">
    <source>
        <dbReference type="ARBA" id="ARBA00022801"/>
    </source>
</evidence>
<reference evidence="11 12" key="1">
    <citation type="submission" date="2020-03" db="EMBL/GenBank/DDBJ databases">
        <title>Genomic Encyclopedia of Type Strains, Phase IV (KMG-IV): sequencing the most valuable type-strain genomes for metagenomic binning, comparative biology and taxonomic classification.</title>
        <authorList>
            <person name="Goeker M."/>
        </authorList>
    </citation>
    <scope>NUCLEOTIDE SEQUENCE [LARGE SCALE GENOMIC DNA]</scope>
    <source>
        <strain evidence="11 12">DSM 19867</strain>
    </source>
</reference>
<evidence type="ECO:0000259" key="10">
    <source>
        <dbReference type="PROSITE" id="PS51760"/>
    </source>
</evidence>
<protein>
    <recommendedName>
        <fullName evidence="9">Beta-xylanase</fullName>
        <ecNumber evidence="9">3.2.1.8</ecNumber>
    </recommendedName>
</protein>
<keyword evidence="7 9" id="KW-0326">Glycosidase</keyword>
<dbReference type="PANTHER" id="PTHR31490">
    <property type="entry name" value="GLYCOSYL HYDROLASE"/>
    <property type="match status" value="1"/>
</dbReference>
<dbReference type="AlphaFoldDB" id="A0A846MZQ5"/>
<evidence type="ECO:0000256" key="2">
    <source>
        <dbReference type="ARBA" id="ARBA00007495"/>
    </source>
</evidence>
<proteinExistence type="inferred from homology"/>
<dbReference type="RefSeq" id="WP_167082616.1">
    <property type="nucleotide sequence ID" value="NZ_BAAADC010000001.1"/>
</dbReference>
<dbReference type="GO" id="GO:0045493">
    <property type="term" value="P:xylan catabolic process"/>
    <property type="evidence" value="ECO:0007669"/>
    <property type="project" value="UniProtKB-KW"/>
</dbReference>
<keyword evidence="6 9" id="KW-0119">Carbohydrate metabolism</keyword>
<evidence type="ECO:0000256" key="4">
    <source>
        <dbReference type="ARBA" id="ARBA00022729"/>
    </source>
</evidence>
<keyword evidence="3 11" id="KW-0858">Xylan degradation</keyword>
<keyword evidence="8 9" id="KW-0624">Polysaccharide degradation</keyword>
<dbReference type="Proteomes" id="UP000570514">
    <property type="component" value="Unassembled WGS sequence"/>
</dbReference>